<dbReference type="Gene3D" id="3.40.50.1820">
    <property type="entry name" value="alpha/beta hydrolase"/>
    <property type="match status" value="1"/>
</dbReference>
<sequence>MGLDVLHPSGNPGDAPEINVDIIAIHGLEGNLVDTWTHPNTKSFWLKDFLPTNLSGARIMSFGYNADAAFSSAVSDIDDHATDLLNNVVDKRSERDEQQRPIIFLAHSLGGIIVKQALRQASIDPFYKTVKDFTIGIIFLGTPLQVSDYADYSSVLSNAAALIINKVNPKVTVDALKRNSQYLLGLTKGFRHQIGDYSIVSCYERMPMGHGLKLVSTSHAKLYHEEEDSDEIVINKVVDKQSALLQAAKGEQIPVNANHQEMCKFVTPTDDTYEKLYKRMARMVEAYAKRKLASQIQNHGGRNKHYGVPQRLSPDFMGRDDVCKEIRETCLPDGPQYLQMTQKCFVLYGLGGSGKTQLCLDFAQKHQESFWGIFYIDASTSANAERGFEYIADTCELLGFTSARTKHWLSSCTEPWLLILDNADDPDMDLRSHFPGGNKGTILITTRNPEISMLSTVGSLEIGRLSLMDASTLLLRVSRDAHPDSERFKDLADKITETLGCLALAIVSAAALIRQRICSLEDYCTIFRQHRKRLLANRSSRLPSNQANDVYATWDISREAIENRKTEDSIIALELLNICSSLHFEGFTEEFFKSAWKNDQHMAQDDVPLANVSPLQLVTPALKSLRLFEGFGTQAWNPLPLREALNLINSFSLISYEKDISGKVTGFSLHPLVHSWGRDRLSKSDLDQWSTRSLALLVMSSDNSPRVHLSYKADRQILAHISACSRQSGELSTLSDADLRTRITAERFCWEKLQAHGRIHEACDLAERAIKLASARWGFDDALSLFCMKNLADQYQAMGENARALAIYSDVGERVNKLFPEEELADLNLGIQQRRAICYEAMGYSAHAIRIQKPVVDAWIRVAGRDDPSTIEPMALLVSLYHCASQYGDSTKLGEHVFSARKRLRGTHDPSTLRSARILAEGYMELDERPKSLEIYQWLAEICLSFTSPVNPDVLQVFHRMTYGFHRLGQKEKAKSLKISLVSMSQDTFGPEHPQNRKLVQLLDCHEFLSEVNAGIENPTGPITSALLDRLLAIGSEILGSTELEAVSELQKAVAIVRKQLESNIGRSNKVRQEIVEWLRHLEASFLNIGNFLEDAPKVESTYHMLGMTEETLAAGYANALTLKPEGT</sequence>
<dbReference type="EMBL" id="CAJPDT010000168">
    <property type="protein sequence ID" value="CAF9942102.1"/>
    <property type="molecule type" value="Genomic_DNA"/>
</dbReference>
<dbReference type="InterPro" id="IPR007751">
    <property type="entry name" value="DUF676_lipase-like"/>
</dbReference>
<dbReference type="GO" id="GO:0005783">
    <property type="term" value="C:endoplasmic reticulum"/>
    <property type="evidence" value="ECO:0007669"/>
    <property type="project" value="UniProtKB-SubCell"/>
</dbReference>
<accession>A0A8H3J7K2</accession>
<organism evidence="9 10">
    <name type="scientific">Imshaugia aleurites</name>
    <dbReference type="NCBI Taxonomy" id="172621"/>
    <lineage>
        <taxon>Eukaryota</taxon>
        <taxon>Fungi</taxon>
        <taxon>Dikarya</taxon>
        <taxon>Ascomycota</taxon>
        <taxon>Pezizomycotina</taxon>
        <taxon>Lecanoromycetes</taxon>
        <taxon>OSLEUM clade</taxon>
        <taxon>Lecanoromycetidae</taxon>
        <taxon>Lecanorales</taxon>
        <taxon>Lecanorineae</taxon>
        <taxon>Parmeliaceae</taxon>
        <taxon>Imshaugia</taxon>
    </lineage>
</organism>
<evidence type="ECO:0000313" key="10">
    <source>
        <dbReference type="Proteomes" id="UP000664534"/>
    </source>
</evidence>
<dbReference type="InterPro" id="IPR027417">
    <property type="entry name" value="P-loop_NTPase"/>
</dbReference>
<proteinExistence type="inferred from homology"/>
<dbReference type="SUPFAM" id="SSF52540">
    <property type="entry name" value="P-loop containing nucleoside triphosphate hydrolases"/>
    <property type="match status" value="1"/>
</dbReference>
<evidence type="ECO:0000256" key="2">
    <source>
        <dbReference type="ARBA" id="ARBA00004240"/>
    </source>
</evidence>
<comment type="subcellular location">
    <subcellularLocation>
        <location evidence="2">Endoplasmic reticulum</location>
    </subcellularLocation>
    <subcellularLocation>
        <location evidence="3">Membrane</location>
    </subcellularLocation>
    <subcellularLocation>
        <location evidence="1">Mitochondrion</location>
    </subcellularLocation>
</comment>
<dbReference type="OrthoDB" id="1658288at2759"/>
<keyword evidence="10" id="KW-1185">Reference proteome</keyword>
<gene>
    <name evidence="9" type="ORF">IMSHALPRED_003204</name>
</gene>
<evidence type="ECO:0000256" key="6">
    <source>
        <dbReference type="ARBA" id="ARBA00023128"/>
    </source>
</evidence>
<keyword evidence="6" id="KW-0496">Mitochondrion</keyword>
<dbReference type="Gene3D" id="3.40.50.300">
    <property type="entry name" value="P-loop containing nucleotide triphosphate hydrolases"/>
    <property type="match status" value="1"/>
</dbReference>
<feature type="domain" description="DUF676" evidence="8">
    <location>
        <begin position="22"/>
        <end position="126"/>
    </location>
</feature>
<comment type="similarity">
    <text evidence="4">Belongs to the putative lipase ROG1 family.</text>
</comment>
<dbReference type="SUPFAM" id="SSF48452">
    <property type="entry name" value="TPR-like"/>
    <property type="match status" value="1"/>
</dbReference>
<evidence type="ECO:0000313" key="9">
    <source>
        <dbReference type="EMBL" id="CAF9942102.1"/>
    </source>
</evidence>
<evidence type="ECO:0000256" key="5">
    <source>
        <dbReference type="ARBA" id="ARBA00022824"/>
    </source>
</evidence>
<keyword evidence="7" id="KW-0472">Membrane</keyword>
<dbReference type="AlphaFoldDB" id="A0A8H3J7K2"/>
<dbReference type="Pfam" id="PF05057">
    <property type="entry name" value="DUF676"/>
    <property type="match status" value="1"/>
</dbReference>
<dbReference type="InterPro" id="IPR011990">
    <property type="entry name" value="TPR-like_helical_dom_sf"/>
</dbReference>
<evidence type="ECO:0000256" key="7">
    <source>
        <dbReference type="ARBA" id="ARBA00023136"/>
    </source>
</evidence>
<keyword evidence="5" id="KW-0256">Endoplasmic reticulum</keyword>
<evidence type="ECO:0000259" key="8">
    <source>
        <dbReference type="Pfam" id="PF05057"/>
    </source>
</evidence>
<evidence type="ECO:0000256" key="4">
    <source>
        <dbReference type="ARBA" id="ARBA00007920"/>
    </source>
</evidence>
<dbReference type="SUPFAM" id="SSF53474">
    <property type="entry name" value="alpha/beta-Hydrolases"/>
    <property type="match status" value="1"/>
</dbReference>
<evidence type="ECO:0000256" key="3">
    <source>
        <dbReference type="ARBA" id="ARBA00004370"/>
    </source>
</evidence>
<dbReference type="PANTHER" id="PTHR48182">
    <property type="entry name" value="PROTEIN SERAC1"/>
    <property type="match status" value="1"/>
</dbReference>
<name>A0A8H3J7K2_9LECA</name>
<evidence type="ECO:0000256" key="1">
    <source>
        <dbReference type="ARBA" id="ARBA00004173"/>
    </source>
</evidence>
<dbReference type="Gene3D" id="1.25.40.10">
    <property type="entry name" value="Tetratricopeptide repeat domain"/>
    <property type="match status" value="1"/>
</dbReference>
<dbReference type="InterPro" id="IPR052374">
    <property type="entry name" value="SERAC1"/>
</dbReference>
<dbReference type="InterPro" id="IPR029058">
    <property type="entry name" value="AB_hydrolase_fold"/>
</dbReference>
<reference evidence="9" key="1">
    <citation type="submission" date="2021-03" db="EMBL/GenBank/DDBJ databases">
        <authorList>
            <person name="Tagirdzhanova G."/>
        </authorList>
    </citation>
    <scope>NUCLEOTIDE SEQUENCE</scope>
</reference>
<protein>
    <recommendedName>
        <fullName evidence="8">DUF676 domain-containing protein</fullName>
    </recommendedName>
</protein>
<comment type="caution">
    <text evidence="9">The sequence shown here is derived from an EMBL/GenBank/DDBJ whole genome shotgun (WGS) entry which is preliminary data.</text>
</comment>
<dbReference type="PANTHER" id="PTHR48182:SF2">
    <property type="entry name" value="PROTEIN SERAC1"/>
    <property type="match status" value="1"/>
</dbReference>
<dbReference type="Proteomes" id="UP000664534">
    <property type="component" value="Unassembled WGS sequence"/>
</dbReference>
<dbReference type="GO" id="GO:0005739">
    <property type="term" value="C:mitochondrion"/>
    <property type="evidence" value="ECO:0007669"/>
    <property type="project" value="UniProtKB-SubCell"/>
</dbReference>
<dbReference type="GO" id="GO:0016020">
    <property type="term" value="C:membrane"/>
    <property type="evidence" value="ECO:0007669"/>
    <property type="project" value="UniProtKB-SubCell"/>
</dbReference>